<sequence length="516" mass="54511">MVRPGLQHSCEGGRTVSVQGYNPRTGEPFGDPLEATSDTEVDRLCEVAHSAFEVWSGRGAEDRARVLDLVADRLDENSETLISVCDSETALGVPRLTTELKRTTNQLRMFADVLREGSYVEAMIDSPDMDIIPPRPDVRRVLRPIGMIAVYSASNFPFALSTVGSDTASALAAGCAVVVKGHSAHPNTTRETARVVSEALAEGGAPEGLFSVIYGTQSGVRLVQHPLVKAAGFTGSIGGGRALYDLANSRPDPIPFYGELGSVNPTVILPGAAAERAEEIAAGFAQSVTMGVGQFCTNPGLVFAPSSIVDSLGKAVAESNGGAMLNERMCDSYRSHVEALSNNDLVSLVATGTAPDEAWAGKPALFSVPLETFVANQETLTEENFGPAGIVVTYSDVADVLPVLSTLPGTLTGTVHASPSEHKEAAAVAAELHKIAGRLIYNGWPTGIALAWAMQHGGPWPATTNAIHTSIGVPGIYRWLSPVTYQTWPDELLPPELQDANPLGITRRRDGVLAKH</sequence>
<dbReference type="Proteomes" id="UP000287547">
    <property type="component" value="Unassembled WGS sequence"/>
</dbReference>
<evidence type="ECO:0000313" key="4">
    <source>
        <dbReference type="EMBL" id="RSM70662.1"/>
    </source>
</evidence>
<dbReference type="InterPro" id="IPR016162">
    <property type="entry name" value="Ald_DH_N"/>
</dbReference>
<organism evidence="4 5">
    <name type="scientific">Kibdelosporangium aridum</name>
    <dbReference type="NCBI Taxonomy" id="2030"/>
    <lineage>
        <taxon>Bacteria</taxon>
        <taxon>Bacillati</taxon>
        <taxon>Actinomycetota</taxon>
        <taxon>Actinomycetes</taxon>
        <taxon>Pseudonocardiales</taxon>
        <taxon>Pseudonocardiaceae</taxon>
        <taxon>Kibdelosporangium</taxon>
    </lineage>
</organism>
<dbReference type="CDD" id="cd07129">
    <property type="entry name" value="ALDH_KGSADH"/>
    <property type="match status" value="1"/>
</dbReference>
<dbReference type="InterPro" id="IPR044151">
    <property type="entry name" value="ALDH_KGSADH"/>
</dbReference>
<dbReference type="Pfam" id="PF00171">
    <property type="entry name" value="Aldedh"/>
    <property type="match status" value="1"/>
</dbReference>
<keyword evidence="1" id="KW-0560">Oxidoreductase</keyword>
<gene>
    <name evidence="4" type="ORF">DMH04_44430</name>
</gene>
<feature type="region of interest" description="Disordered" evidence="2">
    <location>
        <begin position="1"/>
        <end position="35"/>
    </location>
</feature>
<dbReference type="EMBL" id="QHKI01000065">
    <property type="protein sequence ID" value="RSM70662.1"/>
    <property type="molecule type" value="Genomic_DNA"/>
</dbReference>
<feature type="domain" description="Aldehyde dehydrogenase" evidence="3">
    <location>
        <begin position="18"/>
        <end position="449"/>
    </location>
</feature>
<evidence type="ECO:0000259" key="3">
    <source>
        <dbReference type="Pfam" id="PF00171"/>
    </source>
</evidence>
<reference evidence="4 5" key="1">
    <citation type="submission" date="2018-05" db="EMBL/GenBank/DDBJ databases">
        <title>Evolution of GPA BGCs.</title>
        <authorList>
            <person name="Waglechner N."/>
            <person name="Wright G.D."/>
        </authorList>
    </citation>
    <scope>NUCLEOTIDE SEQUENCE [LARGE SCALE GENOMIC DNA]</scope>
    <source>
        <strain evidence="4 5">A82846</strain>
    </source>
</reference>
<dbReference type="InterPro" id="IPR050740">
    <property type="entry name" value="Aldehyde_DH_Superfamily"/>
</dbReference>
<dbReference type="OrthoDB" id="9770537at2"/>
<name>A0A428YQ39_KIBAR</name>
<dbReference type="InterPro" id="IPR016161">
    <property type="entry name" value="Ald_DH/histidinol_DH"/>
</dbReference>
<dbReference type="Gene3D" id="3.40.309.10">
    <property type="entry name" value="Aldehyde Dehydrogenase, Chain A, domain 2"/>
    <property type="match status" value="1"/>
</dbReference>
<dbReference type="SUPFAM" id="SSF53720">
    <property type="entry name" value="ALDH-like"/>
    <property type="match status" value="1"/>
</dbReference>
<dbReference type="InterPro" id="IPR015590">
    <property type="entry name" value="Aldehyde_DH_dom"/>
</dbReference>
<dbReference type="PANTHER" id="PTHR43353">
    <property type="entry name" value="SUCCINATE-SEMIALDEHYDE DEHYDROGENASE, MITOCHONDRIAL"/>
    <property type="match status" value="1"/>
</dbReference>
<dbReference type="GO" id="GO:0016620">
    <property type="term" value="F:oxidoreductase activity, acting on the aldehyde or oxo group of donors, NAD or NADP as acceptor"/>
    <property type="evidence" value="ECO:0007669"/>
    <property type="project" value="InterPro"/>
</dbReference>
<accession>A0A428YQ39</accession>
<evidence type="ECO:0000256" key="1">
    <source>
        <dbReference type="ARBA" id="ARBA00023002"/>
    </source>
</evidence>
<protein>
    <submittedName>
        <fullName evidence="4">Aldehyde dehydrogenase (NADP(+))</fullName>
    </submittedName>
</protein>
<evidence type="ECO:0000313" key="5">
    <source>
        <dbReference type="Proteomes" id="UP000287547"/>
    </source>
</evidence>
<proteinExistence type="predicted"/>
<dbReference type="Gene3D" id="3.40.605.10">
    <property type="entry name" value="Aldehyde Dehydrogenase, Chain A, domain 1"/>
    <property type="match status" value="1"/>
</dbReference>
<dbReference type="AlphaFoldDB" id="A0A428YQ39"/>
<dbReference type="PANTHER" id="PTHR43353:SF3">
    <property type="entry name" value="ALDEHYDE DEHYDROGENASE-RELATED"/>
    <property type="match status" value="1"/>
</dbReference>
<dbReference type="InterPro" id="IPR016163">
    <property type="entry name" value="Ald_DH_C"/>
</dbReference>
<evidence type="ECO:0000256" key="2">
    <source>
        <dbReference type="SAM" id="MobiDB-lite"/>
    </source>
</evidence>
<comment type="caution">
    <text evidence="4">The sequence shown here is derived from an EMBL/GenBank/DDBJ whole genome shotgun (WGS) entry which is preliminary data.</text>
</comment>